<sequence>MSPPPLPPPIIKRRSRQEQRDSKRDMGKTPKIKSEEVTVSPNSKKTKPISGPGSSKDKAIVLSDDEGGTADAPIEVSSDDDITQLAPLARSRAKRENAKKVDRKNEHVKKEDVKQEVSKKEEEIMSGEGTANKPIQINSSDSEDEEEDDEGEKMEEVQEEDGDAPPDPSQSPSPEPGRVPNPGSIFNGLDPEDYENEDDSIVDGTDGYDSIMGPPSGTVSRVGMSASRAGWGAQDGENDESSENSEMEVENSLIVESDD</sequence>
<feature type="compositionally biased region" description="Acidic residues" evidence="1">
    <location>
        <begin position="141"/>
        <end position="164"/>
    </location>
</feature>
<dbReference type="AlphaFoldDB" id="A0A0D7AYZ3"/>
<accession>A0A0D7AYZ3</accession>
<keyword evidence="3" id="KW-1185">Reference proteome</keyword>
<name>A0A0D7AYZ3_9AGAR</name>
<evidence type="ECO:0000313" key="3">
    <source>
        <dbReference type="Proteomes" id="UP000054007"/>
    </source>
</evidence>
<evidence type="ECO:0000313" key="2">
    <source>
        <dbReference type="EMBL" id="KIY63588.1"/>
    </source>
</evidence>
<organism evidence="2 3">
    <name type="scientific">Cylindrobasidium torrendii FP15055 ss-10</name>
    <dbReference type="NCBI Taxonomy" id="1314674"/>
    <lineage>
        <taxon>Eukaryota</taxon>
        <taxon>Fungi</taxon>
        <taxon>Dikarya</taxon>
        <taxon>Basidiomycota</taxon>
        <taxon>Agaricomycotina</taxon>
        <taxon>Agaricomycetes</taxon>
        <taxon>Agaricomycetidae</taxon>
        <taxon>Agaricales</taxon>
        <taxon>Marasmiineae</taxon>
        <taxon>Physalacriaceae</taxon>
        <taxon>Cylindrobasidium</taxon>
    </lineage>
</organism>
<proteinExistence type="predicted"/>
<evidence type="ECO:0000256" key="1">
    <source>
        <dbReference type="SAM" id="MobiDB-lite"/>
    </source>
</evidence>
<gene>
    <name evidence="2" type="ORF">CYLTODRAFT_132161</name>
</gene>
<feature type="region of interest" description="Disordered" evidence="1">
    <location>
        <begin position="1"/>
        <end position="259"/>
    </location>
</feature>
<feature type="compositionally biased region" description="Acidic residues" evidence="1">
    <location>
        <begin position="236"/>
        <end position="249"/>
    </location>
</feature>
<feature type="compositionally biased region" description="Pro residues" evidence="1">
    <location>
        <begin position="1"/>
        <end position="10"/>
    </location>
</feature>
<dbReference type="EMBL" id="KN880686">
    <property type="protein sequence ID" value="KIY63588.1"/>
    <property type="molecule type" value="Genomic_DNA"/>
</dbReference>
<feature type="compositionally biased region" description="Basic and acidic residues" evidence="1">
    <location>
        <begin position="94"/>
        <end position="123"/>
    </location>
</feature>
<feature type="compositionally biased region" description="Acidic residues" evidence="1">
    <location>
        <begin position="190"/>
        <end position="201"/>
    </location>
</feature>
<protein>
    <submittedName>
        <fullName evidence="2">Uncharacterized protein</fullName>
    </submittedName>
</protein>
<reference evidence="2 3" key="1">
    <citation type="journal article" date="2015" name="Fungal Genet. Biol.">
        <title>Evolution of novel wood decay mechanisms in Agaricales revealed by the genome sequences of Fistulina hepatica and Cylindrobasidium torrendii.</title>
        <authorList>
            <person name="Floudas D."/>
            <person name="Held B.W."/>
            <person name="Riley R."/>
            <person name="Nagy L.G."/>
            <person name="Koehler G."/>
            <person name="Ransdell A.S."/>
            <person name="Younus H."/>
            <person name="Chow J."/>
            <person name="Chiniquy J."/>
            <person name="Lipzen A."/>
            <person name="Tritt A."/>
            <person name="Sun H."/>
            <person name="Haridas S."/>
            <person name="LaButti K."/>
            <person name="Ohm R.A."/>
            <person name="Kues U."/>
            <person name="Blanchette R.A."/>
            <person name="Grigoriev I.V."/>
            <person name="Minto R.E."/>
            <person name="Hibbett D.S."/>
        </authorList>
    </citation>
    <scope>NUCLEOTIDE SEQUENCE [LARGE SCALE GENOMIC DNA]</scope>
    <source>
        <strain evidence="2 3">FP15055 ss-10</strain>
    </source>
</reference>
<feature type="compositionally biased region" description="Pro residues" evidence="1">
    <location>
        <begin position="165"/>
        <end position="179"/>
    </location>
</feature>
<feature type="compositionally biased region" description="Basic and acidic residues" evidence="1">
    <location>
        <begin position="16"/>
        <end position="36"/>
    </location>
</feature>
<dbReference type="Proteomes" id="UP000054007">
    <property type="component" value="Unassembled WGS sequence"/>
</dbReference>